<dbReference type="FunCoup" id="Q6CKD9">
    <property type="interactions" value="44"/>
</dbReference>
<comment type="subcellular location">
    <subcellularLocation>
        <location evidence="2">Mitochondrion</location>
    </subcellularLocation>
</comment>
<dbReference type="SUPFAM" id="SSF56214">
    <property type="entry name" value="4'-phosphopantetheinyl transferase"/>
    <property type="match status" value="1"/>
</dbReference>
<keyword evidence="2" id="KW-0276">Fatty acid metabolism</keyword>
<name>Q6CKD9_KLULA</name>
<sequence length="168" mass="19524">MILPHIFLKNTNVISAATDIVFLPRVEKLLQRNSSSRLHRILKKFMHPYEIKQFETLVNSGSSLKHKSIYIAGVWASKESLFKTLPHSSDRPSAIDIYTKLAFKSNDPDGKPNLNLDQKRFSTGEHNITYWNEYLHSTRYEISISHDQDYLICILLHLRDANLNKWSV</sequence>
<evidence type="ECO:0000313" key="4">
    <source>
        <dbReference type="EMBL" id="CAG98308.1"/>
    </source>
</evidence>
<dbReference type="EMBL" id="CR382126">
    <property type="protein sequence ID" value="CAG98308.1"/>
    <property type="molecule type" value="Genomic_DNA"/>
</dbReference>
<dbReference type="Pfam" id="PF01648">
    <property type="entry name" value="ACPS"/>
    <property type="match status" value="1"/>
</dbReference>
<dbReference type="GO" id="GO:0000287">
    <property type="term" value="F:magnesium ion binding"/>
    <property type="evidence" value="ECO:0007669"/>
    <property type="project" value="InterPro"/>
</dbReference>
<dbReference type="EC" id="2.7.8.7" evidence="2"/>
<organism evidence="4 5">
    <name type="scientific">Kluyveromyces lactis (strain ATCC 8585 / CBS 2359 / DSM 70799 / NBRC 1267 / NRRL Y-1140 / WM37)</name>
    <name type="common">Yeast</name>
    <name type="synonym">Candida sphaerica</name>
    <dbReference type="NCBI Taxonomy" id="284590"/>
    <lineage>
        <taxon>Eukaryota</taxon>
        <taxon>Fungi</taxon>
        <taxon>Dikarya</taxon>
        <taxon>Ascomycota</taxon>
        <taxon>Saccharomycotina</taxon>
        <taxon>Saccharomycetes</taxon>
        <taxon>Saccharomycetales</taxon>
        <taxon>Saccharomycetaceae</taxon>
        <taxon>Kluyveromyces</taxon>
    </lineage>
</organism>
<reference evidence="4 5" key="1">
    <citation type="journal article" date="2004" name="Nature">
        <title>Genome evolution in yeasts.</title>
        <authorList>
            <consortium name="Genolevures"/>
            <person name="Dujon B."/>
            <person name="Sherman D."/>
            <person name="Fischer G."/>
            <person name="Durrens P."/>
            <person name="Casaregola S."/>
            <person name="Lafontaine I."/>
            <person name="de Montigny J."/>
            <person name="Marck C."/>
            <person name="Neuveglise C."/>
            <person name="Talla E."/>
            <person name="Goffard N."/>
            <person name="Frangeul L."/>
            <person name="Aigle M."/>
            <person name="Anthouard V."/>
            <person name="Babour A."/>
            <person name="Barbe V."/>
            <person name="Barnay S."/>
            <person name="Blanchin S."/>
            <person name="Beckerich J.M."/>
            <person name="Beyne E."/>
            <person name="Bleykasten C."/>
            <person name="Boisrame A."/>
            <person name="Boyer J."/>
            <person name="Cattolico L."/>
            <person name="Confanioleri F."/>
            <person name="de Daruvar A."/>
            <person name="Despons L."/>
            <person name="Fabre E."/>
            <person name="Fairhead C."/>
            <person name="Ferry-Dumazet H."/>
            <person name="Groppi A."/>
            <person name="Hantraye F."/>
            <person name="Hennequin C."/>
            <person name="Jauniaux N."/>
            <person name="Joyet P."/>
            <person name="Kachouri R."/>
            <person name="Kerrest A."/>
            <person name="Koszul R."/>
            <person name="Lemaire M."/>
            <person name="Lesur I."/>
            <person name="Ma L."/>
            <person name="Muller H."/>
            <person name="Nicaud J.M."/>
            <person name="Nikolski M."/>
            <person name="Oztas S."/>
            <person name="Ozier-Kalogeropoulos O."/>
            <person name="Pellenz S."/>
            <person name="Potier S."/>
            <person name="Richard G.F."/>
            <person name="Straub M.L."/>
            <person name="Suleau A."/>
            <person name="Swennene D."/>
            <person name="Tekaia F."/>
            <person name="Wesolowski-Louvel M."/>
            <person name="Westhof E."/>
            <person name="Wirth B."/>
            <person name="Zeniou-Meyer M."/>
            <person name="Zivanovic I."/>
            <person name="Bolotin-Fukuhara M."/>
            <person name="Thierry A."/>
            <person name="Bouchier C."/>
            <person name="Caudron B."/>
            <person name="Scarpelli C."/>
            <person name="Gaillardin C."/>
            <person name="Weissenbach J."/>
            <person name="Wincker P."/>
            <person name="Souciet J.L."/>
        </authorList>
    </citation>
    <scope>NUCLEOTIDE SEQUENCE [LARGE SCALE GENOMIC DNA]</scope>
    <source>
        <strain evidence="5">ATCC 8585 / CBS 2359 / DSM 70799 / NBRC 1267 / NRRL Y-1140 / WM37</strain>
    </source>
</reference>
<dbReference type="InterPro" id="IPR016614">
    <property type="entry name" value="PPTase_2"/>
</dbReference>
<comment type="similarity">
    <text evidence="2">Belongs to the P-Pant transferase superfamily. AcpS family.</text>
</comment>
<comment type="catalytic activity">
    <reaction evidence="2">
        <text>apo-[ACP] + CoA = holo-[ACP] + adenosine 3',5'-bisphosphate + H(+)</text>
        <dbReference type="Rhea" id="RHEA:12068"/>
        <dbReference type="Rhea" id="RHEA-COMP:9685"/>
        <dbReference type="Rhea" id="RHEA-COMP:9690"/>
        <dbReference type="ChEBI" id="CHEBI:15378"/>
        <dbReference type="ChEBI" id="CHEBI:29999"/>
        <dbReference type="ChEBI" id="CHEBI:57287"/>
        <dbReference type="ChEBI" id="CHEBI:58343"/>
        <dbReference type="ChEBI" id="CHEBI:64479"/>
        <dbReference type="EC" id="2.7.8.7"/>
    </reaction>
</comment>
<evidence type="ECO:0000256" key="2">
    <source>
        <dbReference type="PIRNR" id="PIRNR013370"/>
    </source>
</evidence>
<keyword evidence="2" id="KW-0444">Lipid biosynthesis</keyword>
<gene>
    <name evidence="4" type="ORF">KLLA0_F11418g</name>
</gene>
<dbReference type="GO" id="GO:0008897">
    <property type="term" value="F:holo-[acyl-carrier-protein] synthase activity"/>
    <property type="evidence" value="ECO:0007669"/>
    <property type="project" value="UniProtKB-EC"/>
</dbReference>
<keyword evidence="2" id="KW-0496">Mitochondrion</keyword>
<comment type="function">
    <text evidence="2">Transfers the 4'-phosphopantetheine moiety from coenzyme A to a Ser of mitochondrial acyl-carrier-protein.</text>
</comment>
<keyword evidence="1 2" id="KW-0808">Transferase</keyword>
<keyword evidence="2" id="KW-0275">Fatty acid biosynthesis</keyword>
<protein>
    <recommendedName>
        <fullName evidence="2">Mitochondrial holo-[acyl-carrier-protein] synthase</fullName>
        <shortName evidence="2">Mitochondrial holo-ACP synthase</shortName>
        <ecNumber evidence="2">2.7.8.7</ecNumber>
    </recommendedName>
    <alternativeName>
        <fullName evidence="2">4'-phosphopantetheinyl transferase PPT2</fullName>
    </alternativeName>
</protein>
<evidence type="ECO:0000313" key="5">
    <source>
        <dbReference type="Proteomes" id="UP000000598"/>
    </source>
</evidence>
<dbReference type="HOGENOM" id="CLU_089696_4_1_1"/>
<evidence type="ECO:0000256" key="1">
    <source>
        <dbReference type="ARBA" id="ARBA00022679"/>
    </source>
</evidence>
<dbReference type="GO" id="GO:0005739">
    <property type="term" value="C:mitochondrion"/>
    <property type="evidence" value="ECO:0007669"/>
    <property type="project" value="UniProtKB-SubCell"/>
</dbReference>
<evidence type="ECO:0000259" key="3">
    <source>
        <dbReference type="Pfam" id="PF01648"/>
    </source>
</evidence>
<dbReference type="PaxDb" id="284590-Q6CKD9"/>
<dbReference type="InterPro" id="IPR008278">
    <property type="entry name" value="4-PPantetheinyl_Trfase_dom"/>
</dbReference>
<dbReference type="Gene3D" id="3.90.470.20">
    <property type="entry name" value="4'-phosphopantetheinyl transferase domain"/>
    <property type="match status" value="1"/>
</dbReference>
<feature type="domain" description="4'-phosphopantetheinyl transferase" evidence="3">
    <location>
        <begin position="18"/>
        <end position="115"/>
    </location>
</feature>
<dbReference type="GO" id="GO:0006633">
    <property type="term" value="P:fatty acid biosynthetic process"/>
    <property type="evidence" value="ECO:0007669"/>
    <property type="project" value="UniProtKB-KW"/>
</dbReference>
<dbReference type="KEGG" id="kla:KLLA0_F11418g"/>
<dbReference type="STRING" id="284590.Q6CKD9"/>
<dbReference type="PIRSF" id="PIRSF013370">
    <property type="entry name" value="ACPS_fun"/>
    <property type="match status" value="1"/>
</dbReference>
<dbReference type="InParanoid" id="Q6CKD9"/>
<dbReference type="Proteomes" id="UP000000598">
    <property type="component" value="Chromosome F"/>
</dbReference>
<keyword evidence="2" id="KW-0443">Lipid metabolism</keyword>
<dbReference type="eggNOG" id="ENOG502S43T">
    <property type="taxonomic scope" value="Eukaryota"/>
</dbReference>
<dbReference type="AlphaFoldDB" id="Q6CKD9"/>
<dbReference type="OMA" id="GVWATKE"/>
<dbReference type="InterPro" id="IPR037143">
    <property type="entry name" value="4-PPantetheinyl_Trfase_dom_sf"/>
</dbReference>
<accession>Q6CKD9</accession>
<proteinExistence type="inferred from homology"/>
<keyword evidence="5" id="KW-1185">Reference proteome</keyword>